<sequence>MKQIHLAAHFPGVNNTTVWSDPQAGSHIEFSSFTHLARTAERAKFDFFFLAEGLRLREQGGRIYDLDVVGRPDTFTVLAALAAVTEHLGLTGTINSTFNEPYEVARQFASLDHLSGGRAGWNVVTSWDAFTGENFRRGGFLPQDQRYSRAETFLRTAWELFDSWRGDEIVADKQSGVFLRDADAGAFDHRSDHFDISGRFNVPRSPQGRPVILQAGDSHEGREFAAATADAIFSRHGTKESGQAFYTDVKGRLAKYGRTGEQLKILPAATFVLGDTDADAREKAAIVRRQQVSGQTAIKLLEQLWNRDLSGYDPEGPLPEVDPLVGENTVAKGRASVRMHKDPLATAREWRQLAEAKNLSIRDLMIEVSARQTFIGSAATIADEINDLVQSDAADGFILVPHVTPGGLDEFADTVVPRLQDRGVFRTEYTGPTLRDHLGLNT</sequence>
<proteinExistence type="inferred from homology"/>
<name>A0A0N9I592_9PSEU</name>
<dbReference type="NCBIfam" id="TIGR03860">
    <property type="entry name" value="FMN_nitrolo"/>
    <property type="match status" value="1"/>
</dbReference>
<keyword evidence="9" id="KW-1185">Reference proteome</keyword>
<gene>
    <name evidence="8" type="ORF">AOZ06_34220</name>
</gene>
<evidence type="ECO:0000313" key="8">
    <source>
        <dbReference type="EMBL" id="ALG11264.1"/>
    </source>
</evidence>
<dbReference type="GO" id="GO:0016705">
    <property type="term" value="F:oxidoreductase activity, acting on paired donors, with incorporation or reduction of molecular oxygen"/>
    <property type="evidence" value="ECO:0007669"/>
    <property type="project" value="InterPro"/>
</dbReference>
<dbReference type="GO" id="GO:0004497">
    <property type="term" value="F:monooxygenase activity"/>
    <property type="evidence" value="ECO:0007669"/>
    <property type="project" value="UniProtKB-KW"/>
</dbReference>
<comment type="similarity">
    <text evidence="5">Belongs to the NtaA/SnaA/DszA monooxygenase family.</text>
</comment>
<feature type="binding site" evidence="6">
    <location>
        <position position="93"/>
    </location>
    <ligand>
        <name>FMN</name>
        <dbReference type="ChEBI" id="CHEBI:58210"/>
    </ligand>
</feature>
<feature type="binding site" evidence="6">
    <location>
        <position position="147"/>
    </location>
    <ligand>
        <name>FMN</name>
        <dbReference type="ChEBI" id="CHEBI:58210"/>
    </ligand>
</feature>
<keyword evidence="1 6" id="KW-0285">Flavoprotein</keyword>
<evidence type="ECO:0000256" key="3">
    <source>
        <dbReference type="ARBA" id="ARBA00023002"/>
    </source>
</evidence>
<evidence type="ECO:0000256" key="1">
    <source>
        <dbReference type="ARBA" id="ARBA00022630"/>
    </source>
</evidence>
<feature type="binding site" evidence="6">
    <location>
        <position position="218"/>
    </location>
    <ligand>
        <name>FMN</name>
        <dbReference type="ChEBI" id="CHEBI:58210"/>
    </ligand>
</feature>
<dbReference type="Proteomes" id="UP000063699">
    <property type="component" value="Chromosome"/>
</dbReference>
<evidence type="ECO:0000256" key="6">
    <source>
        <dbReference type="PIRSR" id="PIRSR000337-1"/>
    </source>
</evidence>
<evidence type="ECO:0000313" key="9">
    <source>
        <dbReference type="Proteomes" id="UP000063699"/>
    </source>
</evidence>
<dbReference type="SUPFAM" id="SSF51679">
    <property type="entry name" value="Bacterial luciferase-like"/>
    <property type="match status" value="1"/>
</dbReference>
<reference evidence="8 9" key="1">
    <citation type="submission" date="2015-07" db="EMBL/GenBank/DDBJ databases">
        <title>Genome sequencing of Kibdelosporangium phytohabitans.</title>
        <authorList>
            <person name="Qin S."/>
            <person name="Xing K."/>
        </authorList>
    </citation>
    <scope>NUCLEOTIDE SEQUENCE [LARGE SCALE GENOMIC DNA]</scope>
    <source>
        <strain evidence="8 9">KLBMP1111</strain>
    </source>
</reference>
<organism evidence="8 9">
    <name type="scientific">Kibdelosporangium phytohabitans</name>
    <dbReference type="NCBI Taxonomy" id="860235"/>
    <lineage>
        <taxon>Bacteria</taxon>
        <taxon>Bacillati</taxon>
        <taxon>Actinomycetota</taxon>
        <taxon>Actinomycetes</taxon>
        <taxon>Pseudonocardiales</taxon>
        <taxon>Pseudonocardiaceae</taxon>
        <taxon>Kibdelosporangium</taxon>
    </lineage>
</organism>
<dbReference type="PANTHER" id="PTHR30011">
    <property type="entry name" value="ALKANESULFONATE MONOOXYGENASE-RELATED"/>
    <property type="match status" value="1"/>
</dbReference>
<accession>A0A0N9I592</accession>
<dbReference type="InterPro" id="IPR016215">
    <property type="entry name" value="NTA_MOA"/>
</dbReference>
<feature type="domain" description="Luciferase-like" evidence="7">
    <location>
        <begin position="19"/>
        <end position="391"/>
    </location>
</feature>
<dbReference type="STRING" id="860235.AOZ06_34220"/>
<dbReference type="PIRSF" id="PIRSF000337">
    <property type="entry name" value="NTA_MOA"/>
    <property type="match status" value="1"/>
</dbReference>
<dbReference type="EMBL" id="CP012752">
    <property type="protein sequence ID" value="ALG11264.1"/>
    <property type="molecule type" value="Genomic_DNA"/>
</dbReference>
<evidence type="ECO:0000256" key="4">
    <source>
        <dbReference type="ARBA" id="ARBA00023033"/>
    </source>
</evidence>
<evidence type="ECO:0000259" key="7">
    <source>
        <dbReference type="Pfam" id="PF00296"/>
    </source>
</evidence>
<dbReference type="CDD" id="cd01095">
    <property type="entry name" value="Nitrilotriacetate_monoxgenase"/>
    <property type="match status" value="1"/>
</dbReference>
<keyword evidence="2 6" id="KW-0288">FMN</keyword>
<dbReference type="OrthoDB" id="9135350at2"/>
<dbReference type="InterPro" id="IPR011251">
    <property type="entry name" value="Luciferase-like_dom"/>
</dbReference>
<keyword evidence="3" id="KW-0560">Oxidoreductase</keyword>
<evidence type="ECO:0000256" key="2">
    <source>
        <dbReference type="ARBA" id="ARBA00022643"/>
    </source>
</evidence>
<dbReference type="PANTHER" id="PTHR30011:SF16">
    <property type="entry name" value="C2H2 FINGER DOMAIN TRANSCRIPTION FACTOR (EUROFUNG)-RELATED"/>
    <property type="match status" value="1"/>
</dbReference>
<keyword evidence="4" id="KW-0503">Monooxygenase</keyword>
<dbReference type="InterPro" id="IPR036661">
    <property type="entry name" value="Luciferase-like_sf"/>
</dbReference>
<dbReference type="AlphaFoldDB" id="A0A0N9I592"/>
<dbReference type="InterPro" id="IPR051260">
    <property type="entry name" value="Diverse_substr_monoxygenases"/>
</dbReference>
<dbReference type="RefSeq" id="WP_054293165.1">
    <property type="nucleotide sequence ID" value="NZ_CP012752.1"/>
</dbReference>
<dbReference type="KEGG" id="kphy:AOZ06_34220"/>
<evidence type="ECO:0000256" key="5">
    <source>
        <dbReference type="ARBA" id="ARBA00033748"/>
    </source>
</evidence>
<dbReference type="Gene3D" id="3.20.20.30">
    <property type="entry name" value="Luciferase-like domain"/>
    <property type="match status" value="1"/>
</dbReference>
<protein>
    <submittedName>
        <fullName evidence="8">F420-dependent methylene-tetrahydromethanopterin reductase</fullName>
    </submittedName>
</protein>
<dbReference type="Pfam" id="PF00296">
    <property type="entry name" value="Bac_luciferase"/>
    <property type="match status" value="1"/>
</dbReference>